<comment type="pathway">
    <text evidence="1 8">Metabolic intermediate biosynthesis; chorismate biosynthesis; chorismate from D-erythrose 4-phosphate and phosphoenolpyruvate: step 4/7.</text>
</comment>
<dbReference type="GO" id="GO:0009423">
    <property type="term" value="P:chorismate biosynthetic process"/>
    <property type="evidence" value="ECO:0007669"/>
    <property type="project" value="UniProtKB-UniRule"/>
</dbReference>
<dbReference type="SUPFAM" id="SSF51735">
    <property type="entry name" value="NAD(P)-binding Rossmann-fold domains"/>
    <property type="match status" value="1"/>
</dbReference>
<evidence type="ECO:0000256" key="8">
    <source>
        <dbReference type="HAMAP-Rule" id="MF_00222"/>
    </source>
</evidence>
<feature type="domain" description="Quinate/shikimate 5-dehydrogenase/glutamyl-tRNA reductase" evidence="9">
    <location>
        <begin position="118"/>
        <end position="168"/>
    </location>
</feature>
<reference evidence="12 13" key="1">
    <citation type="submission" date="2018-02" db="EMBL/GenBank/DDBJ databases">
        <title>novel marine gammaproteobacteria from coastal saline agro ecosystem.</title>
        <authorList>
            <person name="Krishnan R."/>
            <person name="Ramesh Kumar N."/>
        </authorList>
    </citation>
    <scope>NUCLEOTIDE SEQUENCE [LARGE SCALE GENOMIC DNA]</scope>
    <source>
        <strain evidence="12 13">228</strain>
    </source>
</reference>
<dbReference type="NCBIfam" id="NF001310">
    <property type="entry name" value="PRK00258.1-2"/>
    <property type="match status" value="1"/>
</dbReference>
<dbReference type="InterPro" id="IPR022893">
    <property type="entry name" value="Shikimate_DH_fam"/>
</dbReference>
<comment type="caution">
    <text evidence="8">Lacks conserved residue(s) required for the propagation of feature annotation.</text>
</comment>
<dbReference type="CDD" id="cd01065">
    <property type="entry name" value="NAD_bind_Shikimate_DH"/>
    <property type="match status" value="1"/>
</dbReference>
<protein>
    <recommendedName>
        <fullName evidence="2 8">Shikimate dehydrogenase (NADP(+))</fullName>
        <shortName evidence="8">SDH</shortName>
        <ecNumber evidence="2 8">1.1.1.25</ecNumber>
    </recommendedName>
</protein>
<dbReference type="GO" id="GO:0004764">
    <property type="term" value="F:shikimate 3-dehydrogenase (NADP+) activity"/>
    <property type="evidence" value="ECO:0007669"/>
    <property type="project" value="UniProtKB-UniRule"/>
</dbReference>
<evidence type="ECO:0000313" key="13">
    <source>
        <dbReference type="Proteomes" id="UP000238196"/>
    </source>
</evidence>
<sequence>MSTDRYFLLGNPVSHSKSPFIHTTFAEATAQSLLYATRLCPLDDFAGQVQQLWQEGCLGMNVTVPFKEQAPALCQVLSPRVALAGAANTLYLRDGKVCCDNTDGIGMMQDILVNLGWQVAAKRVLVLGAGGAVRGVLQPLLQARPREVVVANRTAARAEALADVFAQTAAEQDCQIRGCGFTDVGDQSFDLIINGTSASLQGELPPLPASVVASTTAVYDMMYGAEPTPFLHWAEQLGAERGQDGLGMLVEQAAEAFALWRGIRPQTAPVIEALRQTLLASKA</sequence>
<feature type="domain" description="SDH C-terminal" evidence="11">
    <location>
        <begin position="245"/>
        <end position="275"/>
    </location>
</feature>
<keyword evidence="6 8" id="KW-0057">Aromatic amino acid biosynthesis</keyword>
<accession>A0A2S5KTH4</accession>
<keyword evidence="5 8" id="KW-0560">Oxidoreductase</keyword>
<dbReference type="Pfam" id="PF08501">
    <property type="entry name" value="Shikimate_dh_N"/>
    <property type="match status" value="1"/>
</dbReference>
<evidence type="ECO:0000313" key="12">
    <source>
        <dbReference type="EMBL" id="PPC78048.1"/>
    </source>
</evidence>
<gene>
    <name evidence="8" type="primary">aroE</name>
    <name evidence="12" type="ORF">C4K68_07300</name>
</gene>
<dbReference type="UniPathway" id="UPA00053">
    <property type="reaction ID" value="UER00087"/>
</dbReference>
<organism evidence="12 13">
    <name type="scientific">Proteobacteria bacterium 228</name>
    <dbReference type="NCBI Taxonomy" id="2083153"/>
    <lineage>
        <taxon>Bacteria</taxon>
        <taxon>Pseudomonadati</taxon>
        <taxon>Pseudomonadota</taxon>
    </lineage>
</organism>
<comment type="caution">
    <text evidence="12">The sequence shown here is derived from an EMBL/GenBank/DDBJ whole genome shotgun (WGS) entry which is preliminary data.</text>
</comment>
<feature type="binding site" evidence="8">
    <location>
        <begin position="16"/>
        <end position="18"/>
    </location>
    <ligand>
        <name>shikimate</name>
        <dbReference type="ChEBI" id="CHEBI:36208"/>
    </ligand>
</feature>
<evidence type="ECO:0000256" key="1">
    <source>
        <dbReference type="ARBA" id="ARBA00004871"/>
    </source>
</evidence>
<feature type="binding site" evidence="8">
    <location>
        <position position="88"/>
    </location>
    <ligand>
        <name>shikimate</name>
        <dbReference type="ChEBI" id="CHEBI:36208"/>
    </ligand>
</feature>
<dbReference type="EMBL" id="PRLP01000021">
    <property type="protein sequence ID" value="PPC78048.1"/>
    <property type="molecule type" value="Genomic_DNA"/>
</dbReference>
<evidence type="ECO:0000256" key="7">
    <source>
        <dbReference type="ARBA" id="ARBA00049442"/>
    </source>
</evidence>
<dbReference type="FunFam" id="3.40.50.720:FF:000104">
    <property type="entry name" value="Shikimate dehydrogenase (NADP(+))"/>
    <property type="match status" value="1"/>
</dbReference>
<dbReference type="Gene3D" id="3.40.50.10860">
    <property type="entry name" value="Leucine Dehydrogenase, chain A, domain 1"/>
    <property type="match status" value="1"/>
</dbReference>
<dbReference type="GO" id="GO:0050661">
    <property type="term" value="F:NADP binding"/>
    <property type="evidence" value="ECO:0007669"/>
    <property type="project" value="InterPro"/>
</dbReference>
<evidence type="ECO:0000259" key="11">
    <source>
        <dbReference type="Pfam" id="PF18317"/>
    </source>
</evidence>
<dbReference type="InterPro" id="IPR011342">
    <property type="entry name" value="Shikimate_DH"/>
</dbReference>
<dbReference type="FunFam" id="3.40.50.10860:FF:000006">
    <property type="entry name" value="Shikimate dehydrogenase (NADP(+))"/>
    <property type="match status" value="1"/>
</dbReference>
<proteinExistence type="inferred from homology"/>
<comment type="subunit">
    <text evidence="8">Homodimer.</text>
</comment>
<dbReference type="GO" id="GO:0009073">
    <property type="term" value="P:aromatic amino acid family biosynthetic process"/>
    <property type="evidence" value="ECO:0007669"/>
    <property type="project" value="UniProtKB-KW"/>
</dbReference>
<keyword evidence="4 8" id="KW-0521">NADP</keyword>
<dbReference type="Pfam" id="PF18317">
    <property type="entry name" value="SDH_C"/>
    <property type="match status" value="1"/>
</dbReference>
<evidence type="ECO:0000256" key="6">
    <source>
        <dbReference type="ARBA" id="ARBA00023141"/>
    </source>
</evidence>
<feature type="binding site" evidence="8">
    <location>
        <position position="245"/>
    </location>
    <ligand>
        <name>NADP(+)</name>
        <dbReference type="ChEBI" id="CHEBI:58349"/>
    </ligand>
</feature>
<dbReference type="PANTHER" id="PTHR21089">
    <property type="entry name" value="SHIKIMATE DEHYDROGENASE"/>
    <property type="match status" value="1"/>
</dbReference>
<evidence type="ECO:0000256" key="5">
    <source>
        <dbReference type="ARBA" id="ARBA00023002"/>
    </source>
</evidence>
<evidence type="ECO:0000256" key="2">
    <source>
        <dbReference type="ARBA" id="ARBA00012962"/>
    </source>
</evidence>
<dbReference type="GO" id="GO:0005829">
    <property type="term" value="C:cytosol"/>
    <property type="evidence" value="ECO:0007669"/>
    <property type="project" value="TreeGrafter"/>
</dbReference>
<dbReference type="InterPro" id="IPR013708">
    <property type="entry name" value="Shikimate_DH-bd_N"/>
</dbReference>
<comment type="similarity">
    <text evidence="8">Belongs to the shikimate dehydrogenase family.</text>
</comment>
<evidence type="ECO:0000256" key="4">
    <source>
        <dbReference type="ARBA" id="ARBA00022857"/>
    </source>
</evidence>
<feature type="binding site" evidence="8">
    <location>
        <position position="63"/>
    </location>
    <ligand>
        <name>shikimate</name>
        <dbReference type="ChEBI" id="CHEBI:36208"/>
    </ligand>
</feature>
<dbReference type="PANTHER" id="PTHR21089:SF1">
    <property type="entry name" value="BIFUNCTIONAL 3-DEHYDROQUINATE DEHYDRATASE_SHIKIMATE DEHYDROGENASE, CHLOROPLASTIC"/>
    <property type="match status" value="1"/>
</dbReference>
<feature type="binding site" evidence="8">
    <location>
        <begin position="152"/>
        <end position="157"/>
    </location>
    <ligand>
        <name>NADP(+)</name>
        <dbReference type="ChEBI" id="CHEBI:58349"/>
    </ligand>
</feature>
<dbReference type="InterPro" id="IPR036291">
    <property type="entry name" value="NAD(P)-bd_dom_sf"/>
</dbReference>
<feature type="binding site" evidence="8">
    <location>
        <position position="103"/>
    </location>
    <ligand>
        <name>shikimate</name>
        <dbReference type="ChEBI" id="CHEBI:36208"/>
    </ligand>
</feature>
<dbReference type="EC" id="1.1.1.25" evidence="2 8"/>
<dbReference type="Pfam" id="PF01488">
    <property type="entry name" value="Shikimate_DH"/>
    <property type="match status" value="1"/>
</dbReference>
<dbReference type="Proteomes" id="UP000238196">
    <property type="component" value="Unassembled WGS sequence"/>
</dbReference>
<evidence type="ECO:0000259" key="9">
    <source>
        <dbReference type="Pfam" id="PF01488"/>
    </source>
</evidence>
<feature type="active site" description="Proton acceptor" evidence="8">
    <location>
        <position position="67"/>
    </location>
</feature>
<dbReference type="NCBIfam" id="TIGR00507">
    <property type="entry name" value="aroE"/>
    <property type="match status" value="1"/>
</dbReference>
<dbReference type="InterPro" id="IPR046346">
    <property type="entry name" value="Aminoacid_DH-like_N_sf"/>
</dbReference>
<dbReference type="GO" id="GO:0019632">
    <property type="term" value="P:shikimate metabolic process"/>
    <property type="evidence" value="ECO:0007669"/>
    <property type="project" value="InterPro"/>
</dbReference>
<keyword evidence="3 8" id="KW-0028">Amino-acid biosynthesis</keyword>
<evidence type="ECO:0000256" key="3">
    <source>
        <dbReference type="ARBA" id="ARBA00022605"/>
    </source>
</evidence>
<dbReference type="SUPFAM" id="SSF53223">
    <property type="entry name" value="Aminoacid dehydrogenase-like, N-terminal domain"/>
    <property type="match status" value="1"/>
</dbReference>
<dbReference type="HAMAP" id="MF_00222">
    <property type="entry name" value="Shikimate_DH_AroE"/>
    <property type="match status" value="1"/>
</dbReference>
<feature type="binding site" evidence="8">
    <location>
        <begin position="128"/>
        <end position="132"/>
    </location>
    <ligand>
        <name>NADP(+)</name>
        <dbReference type="ChEBI" id="CHEBI:58349"/>
    </ligand>
</feature>
<dbReference type="Gene3D" id="3.40.50.720">
    <property type="entry name" value="NAD(P)-binding Rossmann-like Domain"/>
    <property type="match status" value="1"/>
</dbReference>
<name>A0A2S5KTH4_9PROT</name>
<comment type="catalytic activity">
    <reaction evidence="7 8">
        <text>shikimate + NADP(+) = 3-dehydroshikimate + NADPH + H(+)</text>
        <dbReference type="Rhea" id="RHEA:17737"/>
        <dbReference type="ChEBI" id="CHEBI:15378"/>
        <dbReference type="ChEBI" id="CHEBI:16630"/>
        <dbReference type="ChEBI" id="CHEBI:36208"/>
        <dbReference type="ChEBI" id="CHEBI:57783"/>
        <dbReference type="ChEBI" id="CHEBI:58349"/>
        <dbReference type="EC" id="1.1.1.25"/>
    </reaction>
</comment>
<feature type="binding site" evidence="8">
    <location>
        <position position="221"/>
    </location>
    <ligand>
        <name>NADP(+)</name>
        <dbReference type="ChEBI" id="CHEBI:58349"/>
    </ligand>
</feature>
<dbReference type="InterPro" id="IPR006151">
    <property type="entry name" value="Shikm_DH/Glu-tRNA_Rdtase"/>
</dbReference>
<dbReference type="InterPro" id="IPR041121">
    <property type="entry name" value="SDH_C"/>
</dbReference>
<dbReference type="AlphaFoldDB" id="A0A2S5KTH4"/>
<comment type="function">
    <text evidence="8">Involved in the biosynthesis of the chorismate, which leads to the biosynthesis of aromatic amino acids. Catalyzes the reversible NADPH linked reduction of 3-dehydroshikimate (DHSA) to yield shikimate (SA).</text>
</comment>
<feature type="binding site" evidence="8">
    <location>
        <position position="223"/>
    </location>
    <ligand>
        <name>shikimate</name>
        <dbReference type="ChEBI" id="CHEBI:36208"/>
    </ligand>
</feature>
<dbReference type="OrthoDB" id="9776868at2"/>
<evidence type="ECO:0000259" key="10">
    <source>
        <dbReference type="Pfam" id="PF08501"/>
    </source>
</evidence>
<dbReference type="GO" id="GO:0008652">
    <property type="term" value="P:amino acid biosynthetic process"/>
    <property type="evidence" value="ECO:0007669"/>
    <property type="project" value="UniProtKB-KW"/>
</dbReference>
<feature type="binding site" evidence="8">
    <location>
        <position position="252"/>
    </location>
    <ligand>
        <name>shikimate</name>
        <dbReference type="ChEBI" id="CHEBI:36208"/>
    </ligand>
</feature>
<feature type="domain" description="Shikimate dehydrogenase substrate binding N-terminal" evidence="10">
    <location>
        <begin position="8"/>
        <end position="90"/>
    </location>
</feature>